<feature type="non-terminal residue" evidence="2">
    <location>
        <position position="1"/>
    </location>
</feature>
<dbReference type="VEuPathDB" id="FungiDB:BDBG_16318"/>
<accession>A0A179U9K5</accession>
<feature type="compositionally biased region" description="Pro residues" evidence="1">
    <location>
        <begin position="23"/>
        <end position="33"/>
    </location>
</feature>
<protein>
    <submittedName>
        <fullName evidence="2">Uncharacterized protein</fullName>
    </submittedName>
</protein>
<feature type="region of interest" description="Disordered" evidence="1">
    <location>
        <begin position="23"/>
        <end position="47"/>
    </location>
</feature>
<organism evidence="2 3">
    <name type="scientific">Blastomyces gilchristii (strain SLH14081)</name>
    <name type="common">Blastomyces dermatitidis</name>
    <dbReference type="NCBI Taxonomy" id="559298"/>
    <lineage>
        <taxon>Eukaryota</taxon>
        <taxon>Fungi</taxon>
        <taxon>Dikarya</taxon>
        <taxon>Ascomycota</taxon>
        <taxon>Pezizomycotina</taxon>
        <taxon>Eurotiomycetes</taxon>
        <taxon>Eurotiomycetidae</taxon>
        <taxon>Onygenales</taxon>
        <taxon>Ajellomycetaceae</taxon>
        <taxon>Blastomyces</taxon>
    </lineage>
</organism>
<evidence type="ECO:0000256" key="1">
    <source>
        <dbReference type="SAM" id="MobiDB-lite"/>
    </source>
</evidence>
<dbReference type="EMBL" id="GG657449">
    <property type="protein sequence ID" value="OAT04686.1"/>
    <property type="molecule type" value="Genomic_DNA"/>
</dbReference>
<gene>
    <name evidence="2" type="ORF">BDBG_16318</name>
</gene>
<dbReference type="KEGG" id="bgh:BDBG_16318"/>
<dbReference type="Proteomes" id="UP000002038">
    <property type="component" value="Unassembled WGS sequence"/>
</dbReference>
<dbReference type="AlphaFoldDB" id="A0A179U9K5"/>
<dbReference type="GeneID" id="42528484"/>
<keyword evidence="3" id="KW-1185">Reference proteome</keyword>
<evidence type="ECO:0000313" key="3">
    <source>
        <dbReference type="Proteomes" id="UP000002038"/>
    </source>
</evidence>
<proteinExistence type="predicted"/>
<evidence type="ECO:0000313" key="2">
    <source>
        <dbReference type="EMBL" id="OAT04686.1"/>
    </source>
</evidence>
<sequence>TTPTESSPSPPPPAPLLCLTPLPIPHSPFPRPPSSISTPNPCPPDSIRSAENNVIEASCVLSHSADRAPQSLSALLIIYIYFNPTSYPTYYCVSRLSAPSHPQ</sequence>
<reference evidence="3" key="1">
    <citation type="journal article" date="2015" name="PLoS Genet.">
        <title>The dynamic genome and transcriptome of the human fungal pathogen Blastomyces and close relative Emmonsia.</title>
        <authorList>
            <person name="Munoz J.F."/>
            <person name="Gauthier G.M."/>
            <person name="Desjardins C.A."/>
            <person name="Gallo J.E."/>
            <person name="Holder J."/>
            <person name="Sullivan T.D."/>
            <person name="Marty A.J."/>
            <person name="Carmen J.C."/>
            <person name="Chen Z."/>
            <person name="Ding L."/>
            <person name="Gujja S."/>
            <person name="Magrini V."/>
            <person name="Misas E."/>
            <person name="Mitreva M."/>
            <person name="Priest M."/>
            <person name="Saif S."/>
            <person name="Whiston E.A."/>
            <person name="Young S."/>
            <person name="Zeng Q."/>
            <person name="Goldman W.E."/>
            <person name="Mardis E.R."/>
            <person name="Taylor J.W."/>
            <person name="McEwen J.G."/>
            <person name="Clay O.K."/>
            <person name="Klein B.S."/>
            <person name="Cuomo C.A."/>
        </authorList>
    </citation>
    <scope>NUCLEOTIDE SEQUENCE [LARGE SCALE GENOMIC DNA]</scope>
    <source>
        <strain evidence="3">SLH14081</strain>
    </source>
</reference>
<dbReference type="RefSeq" id="XP_031576322.1">
    <property type="nucleotide sequence ID" value="XM_031724297.1"/>
</dbReference>
<name>A0A179U9K5_BLAGS</name>